<reference evidence="2 3" key="1">
    <citation type="submission" date="2020-08" db="EMBL/GenBank/DDBJ databases">
        <title>Sequencing the genomes of 1000 actinobacteria strains.</title>
        <authorList>
            <person name="Klenk H.-P."/>
        </authorList>
    </citation>
    <scope>NUCLEOTIDE SEQUENCE [LARGE SCALE GENOMIC DNA]</scope>
    <source>
        <strain evidence="2 3">DSM 45486</strain>
    </source>
</reference>
<dbReference type="NCBIfam" id="TIGR02246">
    <property type="entry name" value="SgcJ/EcaC family oxidoreductase"/>
    <property type="match status" value="1"/>
</dbReference>
<evidence type="ECO:0000313" key="3">
    <source>
        <dbReference type="Proteomes" id="UP000552097"/>
    </source>
</evidence>
<sequence>MTRRPAALTTPLDDEDVAALAGLLADLENGFNQKAAAVLDRPFTADAVVVVPDGTVIRGWDDLFAYHTARLATAVAAWTTRVVMLSASSPGPDTALVHFRQETTTPSGGFANHGTVLAVRREGSWWISALHNTNVDDARAGTTTSATPSNGS</sequence>
<dbReference type="AlphaFoldDB" id="A0A7W9HGE7"/>
<organism evidence="2 3">
    <name type="scientific">Saccharothrix ecbatanensis</name>
    <dbReference type="NCBI Taxonomy" id="1105145"/>
    <lineage>
        <taxon>Bacteria</taxon>
        <taxon>Bacillati</taxon>
        <taxon>Actinomycetota</taxon>
        <taxon>Actinomycetes</taxon>
        <taxon>Pseudonocardiales</taxon>
        <taxon>Pseudonocardiaceae</taxon>
        <taxon>Saccharothrix</taxon>
    </lineage>
</organism>
<evidence type="ECO:0000259" key="1">
    <source>
        <dbReference type="Pfam" id="PF14534"/>
    </source>
</evidence>
<dbReference type="EMBL" id="JACHMO010000001">
    <property type="protein sequence ID" value="MBB5801519.1"/>
    <property type="molecule type" value="Genomic_DNA"/>
</dbReference>
<dbReference type="InterPro" id="IPR032710">
    <property type="entry name" value="NTF2-like_dom_sf"/>
</dbReference>
<comment type="caution">
    <text evidence="2">The sequence shown here is derived from an EMBL/GenBank/DDBJ whole genome shotgun (WGS) entry which is preliminary data.</text>
</comment>
<gene>
    <name evidence="2" type="ORF">F4560_001287</name>
</gene>
<dbReference type="InterPro" id="IPR011944">
    <property type="entry name" value="Steroid_delta5-4_isomerase"/>
</dbReference>
<dbReference type="RefSeq" id="WP_184917454.1">
    <property type="nucleotide sequence ID" value="NZ_JACHMO010000001.1"/>
</dbReference>
<dbReference type="Pfam" id="PF14534">
    <property type="entry name" value="DUF4440"/>
    <property type="match status" value="1"/>
</dbReference>
<accession>A0A7W9HGE7</accession>
<proteinExistence type="predicted"/>
<dbReference type="SUPFAM" id="SSF54427">
    <property type="entry name" value="NTF2-like"/>
    <property type="match status" value="1"/>
</dbReference>
<dbReference type="Proteomes" id="UP000552097">
    <property type="component" value="Unassembled WGS sequence"/>
</dbReference>
<keyword evidence="3" id="KW-1185">Reference proteome</keyword>
<dbReference type="Gene3D" id="3.10.450.50">
    <property type="match status" value="1"/>
</dbReference>
<name>A0A7W9HGE7_9PSEU</name>
<evidence type="ECO:0000313" key="2">
    <source>
        <dbReference type="EMBL" id="MBB5801519.1"/>
    </source>
</evidence>
<protein>
    <submittedName>
        <fullName evidence="2">Uncharacterized protein (TIGR02246 family)</fullName>
    </submittedName>
</protein>
<dbReference type="InterPro" id="IPR027843">
    <property type="entry name" value="DUF4440"/>
</dbReference>
<feature type="domain" description="DUF4440" evidence="1">
    <location>
        <begin position="22"/>
        <end position="127"/>
    </location>
</feature>